<dbReference type="Gene3D" id="2.60.120.10">
    <property type="entry name" value="Jelly Rolls"/>
    <property type="match status" value="1"/>
</dbReference>
<dbReference type="Proteomes" id="UP000535182">
    <property type="component" value="Unassembled WGS sequence"/>
</dbReference>
<dbReference type="InterPro" id="IPR014710">
    <property type="entry name" value="RmlC-like_jellyroll"/>
</dbReference>
<dbReference type="PANTHER" id="PTHR36440:SF1">
    <property type="entry name" value="PUTATIVE (AFU_ORTHOLOGUE AFUA_8G07350)-RELATED"/>
    <property type="match status" value="1"/>
</dbReference>
<gene>
    <name evidence="2" type="ORF">HDF14_001086</name>
</gene>
<name>A0A9X0QBG9_9BACT</name>
<dbReference type="InterPro" id="IPR013096">
    <property type="entry name" value="Cupin_2"/>
</dbReference>
<evidence type="ECO:0000313" key="3">
    <source>
        <dbReference type="Proteomes" id="UP000535182"/>
    </source>
</evidence>
<dbReference type="RefSeq" id="WP_183974199.1">
    <property type="nucleotide sequence ID" value="NZ_JACHEB010000002.1"/>
</dbReference>
<keyword evidence="3" id="KW-1185">Reference proteome</keyword>
<dbReference type="InterPro" id="IPR053146">
    <property type="entry name" value="QDO-like"/>
</dbReference>
<evidence type="ECO:0000259" key="1">
    <source>
        <dbReference type="Pfam" id="PF07883"/>
    </source>
</evidence>
<organism evidence="2 3">
    <name type="scientific">Tunturiibacter gelidiferens</name>
    <dbReference type="NCBI Taxonomy" id="3069689"/>
    <lineage>
        <taxon>Bacteria</taxon>
        <taxon>Pseudomonadati</taxon>
        <taxon>Acidobacteriota</taxon>
        <taxon>Terriglobia</taxon>
        <taxon>Terriglobales</taxon>
        <taxon>Acidobacteriaceae</taxon>
        <taxon>Tunturiibacter</taxon>
    </lineage>
</organism>
<feature type="domain" description="Cupin type-2" evidence="1">
    <location>
        <begin position="50"/>
        <end position="117"/>
    </location>
</feature>
<dbReference type="SUPFAM" id="SSF51182">
    <property type="entry name" value="RmlC-like cupins"/>
    <property type="match status" value="1"/>
</dbReference>
<protein>
    <submittedName>
        <fullName evidence="2">Mannose-6-phosphate isomerase-like protein (Cupin superfamily)</fullName>
    </submittedName>
</protein>
<dbReference type="Pfam" id="PF07883">
    <property type="entry name" value="Cupin_2"/>
    <property type="match status" value="1"/>
</dbReference>
<reference evidence="2 3" key="1">
    <citation type="submission" date="2020-08" db="EMBL/GenBank/DDBJ databases">
        <title>Genomic Encyclopedia of Type Strains, Phase IV (KMG-V): Genome sequencing to study the core and pangenomes of soil and plant-associated prokaryotes.</title>
        <authorList>
            <person name="Whitman W."/>
        </authorList>
    </citation>
    <scope>NUCLEOTIDE SEQUENCE [LARGE SCALE GENOMIC DNA]</scope>
    <source>
        <strain evidence="2 3">X5P2</strain>
    </source>
</reference>
<evidence type="ECO:0000313" key="2">
    <source>
        <dbReference type="EMBL" id="MBB5327481.1"/>
    </source>
</evidence>
<sequence length="190" mass="20932">MADDKTFPTTTRQLSVSLPTERTNVCVGADTYSIVLKGTDTDDKFSFMDMLIPPGGGPMPHAHECEEMFYVMEVEVAVFCHDRRTLATTGSAVNIPGWAPHVFHNLSTVPARLFCVVAAAGLEREFLEIGPRVATRTTPPPPVSSEKKAEMKKKMPEIAKRYNARILPPDTFNHLMSKEELKLVAAADGE</sequence>
<dbReference type="EMBL" id="JACHEB010000002">
    <property type="protein sequence ID" value="MBB5327481.1"/>
    <property type="molecule type" value="Genomic_DNA"/>
</dbReference>
<proteinExistence type="predicted"/>
<comment type="caution">
    <text evidence="2">The sequence shown here is derived from an EMBL/GenBank/DDBJ whole genome shotgun (WGS) entry which is preliminary data.</text>
</comment>
<dbReference type="InterPro" id="IPR011051">
    <property type="entry name" value="RmlC_Cupin_sf"/>
</dbReference>
<dbReference type="PANTHER" id="PTHR36440">
    <property type="entry name" value="PUTATIVE (AFU_ORTHOLOGUE AFUA_8G07350)-RELATED"/>
    <property type="match status" value="1"/>
</dbReference>
<accession>A0A9X0QBG9</accession>
<dbReference type="AlphaFoldDB" id="A0A9X0QBG9"/>